<dbReference type="InterPro" id="IPR006036">
    <property type="entry name" value="K_uptake_TrkA"/>
</dbReference>
<dbReference type="HOGENOM" id="CLU_150441_0_0_2"/>
<comment type="function">
    <text evidence="1">Part of a potassium transport system.</text>
</comment>
<dbReference type="RefSeq" id="WP_015409871.1">
    <property type="nucleotide sequence ID" value="NC_020388.1"/>
</dbReference>
<keyword evidence="2" id="KW-0813">Transport</keyword>
<dbReference type="InterPro" id="IPR036291">
    <property type="entry name" value="NAD(P)-bd_dom_sf"/>
</dbReference>
<gene>
    <name evidence="7" type="ordered locus">Nmlp_2978</name>
</gene>
<reference evidence="7 8" key="1">
    <citation type="journal article" date="2013" name="Genome Announc.">
        <title>Genome of the haloarchaeon Natronomonas moolapensis, a neutrophilic member of a previously haloalkaliphilic genus.</title>
        <authorList>
            <person name="Dyall-Smith M.L."/>
            <person name="Pfeiffer F."/>
            <person name="Oberwinkler T."/>
            <person name="Klee K."/>
            <person name="Rampp M."/>
            <person name="Palm P."/>
            <person name="Gross K."/>
            <person name="Schuster S.C."/>
            <person name="Oesterhelt D."/>
        </authorList>
    </citation>
    <scope>NUCLEOTIDE SEQUENCE [LARGE SCALE GENOMIC DNA]</scope>
    <source>
        <strain evidence="8">DSM 18674 / JCM 14361 / 8.8.11</strain>
    </source>
</reference>
<organism evidence="7 8">
    <name type="scientific">Natronomonas moolapensis (strain DSM 18674 / CECT 7526 / JCM 14361 / 8.8.11)</name>
    <dbReference type="NCBI Taxonomy" id="268739"/>
    <lineage>
        <taxon>Archaea</taxon>
        <taxon>Methanobacteriati</taxon>
        <taxon>Methanobacteriota</taxon>
        <taxon>Stenosarchaea group</taxon>
        <taxon>Halobacteria</taxon>
        <taxon>Halobacteriales</taxon>
        <taxon>Natronomonadaceae</taxon>
        <taxon>Natronomonas</taxon>
    </lineage>
</organism>
<dbReference type="GO" id="GO:0015079">
    <property type="term" value="F:potassium ion transmembrane transporter activity"/>
    <property type="evidence" value="ECO:0007669"/>
    <property type="project" value="InterPro"/>
</dbReference>
<evidence type="ECO:0000313" key="8">
    <source>
        <dbReference type="Proteomes" id="UP000011867"/>
    </source>
</evidence>
<keyword evidence="8" id="KW-1185">Reference proteome</keyword>
<keyword evidence="5" id="KW-0406">Ion transport</keyword>
<dbReference type="InterPro" id="IPR003148">
    <property type="entry name" value="RCK_N"/>
</dbReference>
<dbReference type="PRINTS" id="PR00335">
    <property type="entry name" value="KUPTAKETRKA"/>
</dbReference>
<evidence type="ECO:0000256" key="5">
    <source>
        <dbReference type="ARBA" id="ARBA00023065"/>
    </source>
</evidence>
<dbReference type="AlphaFoldDB" id="M1Y3M4"/>
<dbReference type="PANTHER" id="PTHR43833:SF5">
    <property type="entry name" value="TRK SYSTEM POTASSIUM UPTAKE PROTEIN TRKA"/>
    <property type="match status" value="1"/>
</dbReference>
<dbReference type="Pfam" id="PF02254">
    <property type="entry name" value="TrkA_N"/>
    <property type="match status" value="1"/>
</dbReference>
<keyword evidence="4" id="KW-0630">Potassium</keyword>
<keyword evidence="3" id="KW-0633">Potassium transport</keyword>
<evidence type="ECO:0000313" key="7">
    <source>
        <dbReference type="EMBL" id="CCQ37121.1"/>
    </source>
</evidence>
<accession>M1Y3M4</accession>
<dbReference type="OrthoDB" id="275709at2157"/>
<feature type="domain" description="RCK N-terminal" evidence="6">
    <location>
        <begin position="2"/>
        <end position="119"/>
    </location>
</feature>
<dbReference type="PANTHER" id="PTHR43833">
    <property type="entry name" value="POTASSIUM CHANNEL PROTEIN 2-RELATED-RELATED"/>
    <property type="match status" value="1"/>
</dbReference>
<evidence type="ECO:0000256" key="4">
    <source>
        <dbReference type="ARBA" id="ARBA00022958"/>
    </source>
</evidence>
<name>M1Y3M4_NATM8</name>
<dbReference type="Proteomes" id="UP000011867">
    <property type="component" value="Chromosome"/>
</dbReference>
<dbReference type="GO" id="GO:0005886">
    <property type="term" value="C:plasma membrane"/>
    <property type="evidence" value="ECO:0007669"/>
    <property type="project" value="InterPro"/>
</dbReference>
<dbReference type="Gene3D" id="3.40.50.720">
    <property type="entry name" value="NAD(P)-binding Rossmann-like Domain"/>
    <property type="match status" value="1"/>
</dbReference>
<sequence>MSDHIIIVGGGRVGRHTAVELNPSRHTISVIERDAEQCENFPNHLASDVIEGDGTDLDVFEAANPALADAVLGVTNDTATNLAVCELTKELSENTRTMARIAHDGEQDYAHLGHVDNIIYPPAVAAEVAVDRITADLLSARRP</sequence>
<dbReference type="SUPFAM" id="SSF51735">
    <property type="entry name" value="NAD(P)-binding Rossmann-fold domains"/>
    <property type="match status" value="1"/>
</dbReference>
<evidence type="ECO:0000256" key="2">
    <source>
        <dbReference type="ARBA" id="ARBA00022448"/>
    </source>
</evidence>
<dbReference type="EMBL" id="HF582854">
    <property type="protein sequence ID" value="CCQ37121.1"/>
    <property type="molecule type" value="Genomic_DNA"/>
</dbReference>
<evidence type="ECO:0000259" key="6">
    <source>
        <dbReference type="PROSITE" id="PS51201"/>
    </source>
</evidence>
<protein>
    <submittedName>
        <fullName evidence="7">TrkA-N domain protein</fullName>
    </submittedName>
</protein>
<dbReference type="PROSITE" id="PS51201">
    <property type="entry name" value="RCK_N"/>
    <property type="match status" value="1"/>
</dbReference>
<dbReference type="InterPro" id="IPR050721">
    <property type="entry name" value="Trk_Ktr_HKT_K-transport"/>
</dbReference>
<proteinExistence type="predicted"/>
<dbReference type="eggNOG" id="arCOG01957">
    <property type="taxonomic scope" value="Archaea"/>
</dbReference>
<dbReference type="STRING" id="268739.Nmlp_2978"/>
<evidence type="ECO:0000256" key="1">
    <source>
        <dbReference type="ARBA" id="ARBA00003660"/>
    </source>
</evidence>
<dbReference type="KEGG" id="nmo:Nmlp_2978"/>
<evidence type="ECO:0000256" key="3">
    <source>
        <dbReference type="ARBA" id="ARBA00022538"/>
    </source>
</evidence>
<dbReference type="GeneID" id="14652458"/>